<comment type="subcellular location">
    <subcellularLocation>
        <location evidence="11">Cytoplasm</location>
    </subcellularLocation>
</comment>
<feature type="binding site" evidence="11">
    <location>
        <position position="85"/>
    </location>
    <ligand>
        <name>substrate</name>
    </ligand>
</feature>
<accession>A0A3D9KIH6</accession>
<reference evidence="12 13" key="1">
    <citation type="submission" date="2018-07" db="EMBL/GenBank/DDBJ databases">
        <title>Genomic Encyclopedia of Type Strains, Phase III (KMG-III): the genomes of soil and plant-associated and newly described type strains.</title>
        <authorList>
            <person name="Whitman W."/>
        </authorList>
    </citation>
    <scope>NUCLEOTIDE SEQUENCE [LARGE SCALE GENOMIC DNA]</scope>
    <source>
        <strain evidence="12 13">CECT 7287</strain>
    </source>
</reference>
<comment type="function">
    <text evidence="11">Catalyzes the specific phosphorylation of the 3-hydroxyl group of shikimic acid using ATP as a cosubstrate.</text>
</comment>
<dbReference type="InterPro" id="IPR023000">
    <property type="entry name" value="Shikimate_kinase_CS"/>
</dbReference>
<keyword evidence="5 11" id="KW-0808">Transferase</keyword>
<feature type="binding site" evidence="11">
    <location>
        <position position="165"/>
    </location>
    <ligand>
        <name>substrate</name>
    </ligand>
</feature>
<organism evidence="12 13">
    <name type="scientific">Cohnella phaseoli</name>
    <dbReference type="NCBI Taxonomy" id="456490"/>
    <lineage>
        <taxon>Bacteria</taxon>
        <taxon>Bacillati</taxon>
        <taxon>Bacillota</taxon>
        <taxon>Bacilli</taxon>
        <taxon>Bacillales</taxon>
        <taxon>Paenibacillaceae</taxon>
        <taxon>Cohnella</taxon>
    </lineage>
</organism>
<evidence type="ECO:0000256" key="1">
    <source>
        <dbReference type="ARBA" id="ARBA00004842"/>
    </source>
</evidence>
<evidence type="ECO:0000313" key="13">
    <source>
        <dbReference type="Proteomes" id="UP000256977"/>
    </source>
</evidence>
<comment type="catalytic activity">
    <reaction evidence="10 11">
        <text>shikimate + ATP = 3-phosphoshikimate + ADP + H(+)</text>
        <dbReference type="Rhea" id="RHEA:13121"/>
        <dbReference type="ChEBI" id="CHEBI:15378"/>
        <dbReference type="ChEBI" id="CHEBI:30616"/>
        <dbReference type="ChEBI" id="CHEBI:36208"/>
        <dbReference type="ChEBI" id="CHEBI:145989"/>
        <dbReference type="ChEBI" id="CHEBI:456216"/>
        <dbReference type="EC" id="2.7.1.71"/>
    </reaction>
</comment>
<comment type="pathway">
    <text evidence="1 11">Metabolic intermediate biosynthesis; chorismate biosynthesis; chorismate from D-erythrose 4-phosphate and phosphoenolpyruvate: step 5/7.</text>
</comment>
<dbReference type="InterPro" id="IPR027417">
    <property type="entry name" value="P-loop_NTPase"/>
</dbReference>
<evidence type="ECO:0000256" key="6">
    <source>
        <dbReference type="ARBA" id="ARBA00022741"/>
    </source>
</evidence>
<evidence type="ECO:0000256" key="8">
    <source>
        <dbReference type="ARBA" id="ARBA00022840"/>
    </source>
</evidence>
<dbReference type="GO" id="GO:0009423">
    <property type="term" value="P:chorismate biosynthetic process"/>
    <property type="evidence" value="ECO:0007669"/>
    <property type="project" value="UniProtKB-UniRule"/>
</dbReference>
<dbReference type="SUPFAM" id="SSF52540">
    <property type="entry name" value="P-loop containing nucleoside triphosphate hydrolases"/>
    <property type="match status" value="1"/>
</dbReference>
<proteinExistence type="inferred from homology"/>
<dbReference type="PANTHER" id="PTHR21087:SF16">
    <property type="entry name" value="SHIKIMATE KINASE 1, CHLOROPLASTIC"/>
    <property type="match status" value="1"/>
</dbReference>
<sequence>MEYFVIKTGFFELTFIRNGERVVSGTGFSRNIILVGFMGTGKSTVSRLLAERLGWESLDTDEEIVKAADKSIPQIFAEDGETAFRDWESQAVRQALSGERRIVATGGGAVLRESNRQQMLERGWVVALTADKASLVRRVTSAETGTRPLLAGDAEARVTQLLESRRHAYDFANAKVDTSDKSPEEVAEALLRGLPDGWL</sequence>
<comment type="similarity">
    <text evidence="2 11">Belongs to the shikimate kinase family.</text>
</comment>
<evidence type="ECO:0000313" key="12">
    <source>
        <dbReference type="EMBL" id="RED86245.1"/>
    </source>
</evidence>
<keyword evidence="8 11" id="KW-0067">ATP-binding</keyword>
<name>A0A3D9KIH6_9BACL</name>
<dbReference type="GO" id="GO:0004765">
    <property type="term" value="F:shikimate kinase activity"/>
    <property type="evidence" value="ECO:0007669"/>
    <property type="project" value="UniProtKB-UniRule"/>
</dbReference>
<keyword evidence="9 11" id="KW-0057">Aromatic amino acid biosynthesis</keyword>
<dbReference type="AlphaFoldDB" id="A0A3D9KIH6"/>
<dbReference type="InterPro" id="IPR031322">
    <property type="entry name" value="Shikimate/glucono_kinase"/>
</dbReference>
<dbReference type="PANTHER" id="PTHR21087">
    <property type="entry name" value="SHIKIMATE KINASE"/>
    <property type="match status" value="1"/>
</dbReference>
<dbReference type="Proteomes" id="UP000256977">
    <property type="component" value="Unassembled WGS sequence"/>
</dbReference>
<feature type="binding site" evidence="11">
    <location>
        <position position="147"/>
    </location>
    <ligand>
        <name>ATP</name>
        <dbReference type="ChEBI" id="CHEBI:30616"/>
    </ligand>
</feature>
<dbReference type="GO" id="GO:0005524">
    <property type="term" value="F:ATP binding"/>
    <property type="evidence" value="ECO:0007669"/>
    <property type="project" value="UniProtKB-UniRule"/>
</dbReference>
<dbReference type="UniPathway" id="UPA00053">
    <property type="reaction ID" value="UER00088"/>
</dbReference>
<keyword evidence="11" id="KW-0460">Magnesium</keyword>
<comment type="caution">
    <text evidence="11">Lacks conserved residue(s) required for the propagation of feature annotation.</text>
</comment>
<feature type="binding site" evidence="11">
    <location>
        <position position="61"/>
    </location>
    <ligand>
        <name>substrate</name>
    </ligand>
</feature>
<comment type="cofactor">
    <cofactor evidence="11">
        <name>Mg(2+)</name>
        <dbReference type="ChEBI" id="CHEBI:18420"/>
    </cofactor>
    <text evidence="11">Binds 1 Mg(2+) ion per subunit.</text>
</comment>
<evidence type="ECO:0000256" key="3">
    <source>
        <dbReference type="ARBA" id="ARBA00012154"/>
    </source>
</evidence>
<dbReference type="GO" id="GO:0008652">
    <property type="term" value="P:amino acid biosynthetic process"/>
    <property type="evidence" value="ECO:0007669"/>
    <property type="project" value="UniProtKB-KW"/>
</dbReference>
<dbReference type="GO" id="GO:0000287">
    <property type="term" value="F:magnesium ion binding"/>
    <property type="evidence" value="ECO:0007669"/>
    <property type="project" value="UniProtKB-UniRule"/>
</dbReference>
<gene>
    <name evidence="11" type="primary">aroK</name>
    <name evidence="12" type="ORF">DFP98_10398</name>
</gene>
<keyword evidence="7 11" id="KW-0418">Kinase</keyword>
<keyword evidence="6 11" id="KW-0547">Nucleotide-binding</keyword>
<keyword evidence="13" id="KW-1185">Reference proteome</keyword>
<dbReference type="HAMAP" id="MF_00109">
    <property type="entry name" value="Shikimate_kinase"/>
    <property type="match status" value="1"/>
</dbReference>
<evidence type="ECO:0000256" key="11">
    <source>
        <dbReference type="HAMAP-Rule" id="MF_00109"/>
    </source>
</evidence>
<dbReference type="InterPro" id="IPR000623">
    <property type="entry name" value="Shikimate_kinase/TSH1"/>
</dbReference>
<evidence type="ECO:0000256" key="4">
    <source>
        <dbReference type="ARBA" id="ARBA00022605"/>
    </source>
</evidence>
<dbReference type="EC" id="2.7.1.71" evidence="3 11"/>
<evidence type="ECO:0000256" key="2">
    <source>
        <dbReference type="ARBA" id="ARBA00006997"/>
    </source>
</evidence>
<evidence type="ECO:0000256" key="7">
    <source>
        <dbReference type="ARBA" id="ARBA00022777"/>
    </source>
</evidence>
<dbReference type="PROSITE" id="PS01128">
    <property type="entry name" value="SHIKIMATE_KINASE"/>
    <property type="match status" value="1"/>
</dbReference>
<feature type="binding site" evidence="11">
    <location>
        <position position="107"/>
    </location>
    <ligand>
        <name>substrate</name>
    </ligand>
</feature>
<dbReference type="GO" id="GO:0009073">
    <property type="term" value="P:aromatic amino acid family biosynthetic process"/>
    <property type="evidence" value="ECO:0007669"/>
    <property type="project" value="UniProtKB-KW"/>
</dbReference>
<protein>
    <recommendedName>
        <fullName evidence="3 11">Shikimate kinase</fullName>
        <shortName evidence="11">SK</shortName>
        <ecNumber evidence="3 11">2.7.1.71</ecNumber>
    </recommendedName>
</protein>
<keyword evidence="11" id="KW-0963">Cytoplasm</keyword>
<evidence type="ECO:0000256" key="9">
    <source>
        <dbReference type="ARBA" id="ARBA00023141"/>
    </source>
</evidence>
<dbReference type="CDD" id="cd00464">
    <property type="entry name" value="SK"/>
    <property type="match status" value="1"/>
</dbReference>
<feature type="binding site" evidence="11">
    <location>
        <begin position="39"/>
        <end position="44"/>
    </location>
    <ligand>
        <name>ATP</name>
        <dbReference type="ChEBI" id="CHEBI:30616"/>
    </ligand>
</feature>
<keyword evidence="11" id="KW-0479">Metal-binding</keyword>
<comment type="caution">
    <text evidence="12">The sequence shown here is derived from an EMBL/GenBank/DDBJ whole genome shotgun (WGS) entry which is preliminary data.</text>
</comment>
<evidence type="ECO:0000256" key="10">
    <source>
        <dbReference type="ARBA" id="ARBA00048567"/>
    </source>
</evidence>
<feature type="binding site" evidence="11">
    <location>
        <position position="43"/>
    </location>
    <ligand>
        <name>Mg(2+)</name>
        <dbReference type="ChEBI" id="CHEBI:18420"/>
    </ligand>
</feature>
<dbReference type="GO" id="GO:0005829">
    <property type="term" value="C:cytosol"/>
    <property type="evidence" value="ECO:0007669"/>
    <property type="project" value="TreeGrafter"/>
</dbReference>
<evidence type="ECO:0000256" key="5">
    <source>
        <dbReference type="ARBA" id="ARBA00022679"/>
    </source>
</evidence>
<dbReference type="PRINTS" id="PR01100">
    <property type="entry name" value="SHIKIMTKNASE"/>
</dbReference>
<keyword evidence="4 11" id="KW-0028">Amino-acid biosynthesis</keyword>
<dbReference type="EMBL" id="QRDZ01000003">
    <property type="protein sequence ID" value="RED86245.1"/>
    <property type="molecule type" value="Genomic_DNA"/>
</dbReference>
<dbReference type="Gene3D" id="3.40.50.300">
    <property type="entry name" value="P-loop containing nucleotide triphosphate hydrolases"/>
    <property type="match status" value="1"/>
</dbReference>
<dbReference type="Pfam" id="PF01202">
    <property type="entry name" value="SKI"/>
    <property type="match status" value="1"/>
</dbReference>
<comment type="subunit">
    <text evidence="11">Monomer.</text>
</comment>